<comment type="caution">
    <text evidence="3">The sequence shown here is derived from an EMBL/GenBank/DDBJ whole genome shotgun (WGS) entry which is preliminary data.</text>
</comment>
<keyword evidence="4" id="KW-1185">Reference proteome</keyword>
<dbReference type="GO" id="GO:0016020">
    <property type="term" value="C:membrane"/>
    <property type="evidence" value="ECO:0007669"/>
    <property type="project" value="InterPro"/>
</dbReference>
<feature type="transmembrane region" description="Helical" evidence="1">
    <location>
        <begin position="109"/>
        <end position="132"/>
    </location>
</feature>
<dbReference type="Pfam" id="PF01478">
    <property type="entry name" value="Peptidase_A24"/>
    <property type="match status" value="1"/>
</dbReference>
<feature type="domain" description="Prepilin type IV endopeptidase peptidase" evidence="2">
    <location>
        <begin position="26"/>
        <end position="127"/>
    </location>
</feature>
<feature type="transmembrane region" description="Helical" evidence="1">
    <location>
        <begin position="15"/>
        <end position="37"/>
    </location>
</feature>
<keyword evidence="1" id="KW-0472">Membrane</keyword>
<evidence type="ECO:0000313" key="3">
    <source>
        <dbReference type="EMBL" id="PQV64913.1"/>
    </source>
</evidence>
<sequence>MAPYFQQFSSAQNGLSSTGVVLCNFALAIFLAICAYTDGTRAKIYNKVTFPAMLAGLLLHGIFGGAQSLIYSALGLAVGFGIQFVPWMLGLAKAGDVKLLMAVGALKGWAFCCFGFLYGALAFGLISIPWLLKRGELKAVGQNLKGYAQIAMMTQSAPDAPTPTVTKKFVPWGVGLSLGFFVALGLEMILGKAFWFTF</sequence>
<gene>
    <name evidence="3" type="ORF">B1R32_103180</name>
</gene>
<keyword evidence="1" id="KW-1133">Transmembrane helix</keyword>
<feature type="transmembrane region" description="Helical" evidence="1">
    <location>
        <begin position="44"/>
        <end position="63"/>
    </location>
</feature>
<dbReference type="RefSeq" id="WP_105482786.1">
    <property type="nucleotide sequence ID" value="NZ_NIGF01000003.1"/>
</dbReference>
<accession>A0A2S8SVV1</accession>
<evidence type="ECO:0000313" key="4">
    <source>
        <dbReference type="Proteomes" id="UP000237684"/>
    </source>
</evidence>
<reference evidence="3 4" key="1">
    <citation type="journal article" date="2018" name="Syst. Appl. Microbiol.">
        <title>Abditibacterium utsteinense sp. nov., the first cultivated member of candidate phylum FBP, isolated from ice-free Antarctic soil samples.</title>
        <authorList>
            <person name="Tahon G."/>
            <person name="Tytgat B."/>
            <person name="Lebbe L."/>
            <person name="Carlier A."/>
            <person name="Willems A."/>
        </authorList>
    </citation>
    <scope>NUCLEOTIDE SEQUENCE [LARGE SCALE GENOMIC DNA]</scope>
    <source>
        <strain evidence="3 4">LMG 29911</strain>
    </source>
</reference>
<dbReference type="InParanoid" id="A0A2S8SVV1"/>
<protein>
    <submittedName>
        <fullName evidence="3">Prepilin peptidase CpaA</fullName>
    </submittedName>
</protein>
<keyword evidence="1" id="KW-0812">Transmembrane</keyword>
<dbReference type="InterPro" id="IPR000045">
    <property type="entry name" value="Prepilin_IV_endopep_pep"/>
</dbReference>
<dbReference type="EMBL" id="NIGF01000003">
    <property type="protein sequence ID" value="PQV64913.1"/>
    <property type="molecule type" value="Genomic_DNA"/>
</dbReference>
<dbReference type="Proteomes" id="UP000237684">
    <property type="component" value="Unassembled WGS sequence"/>
</dbReference>
<proteinExistence type="predicted"/>
<dbReference type="Gene3D" id="1.20.120.1220">
    <property type="match status" value="1"/>
</dbReference>
<feature type="transmembrane region" description="Helical" evidence="1">
    <location>
        <begin position="69"/>
        <end position="89"/>
    </location>
</feature>
<dbReference type="GO" id="GO:0004190">
    <property type="term" value="F:aspartic-type endopeptidase activity"/>
    <property type="evidence" value="ECO:0007669"/>
    <property type="project" value="InterPro"/>
</dbReference>
<dbReference type="AlphaFoldDB" id="A0A2S8SVV1"/>
<dbReference type="OrthoDB" id="5508079at2"/>
<evidence type="ECO:0000256" key="1">
    <source>
        <dbReference type="SAM" id="Phobius"/>
    </source>
</evidence>
<evidence type="ECO:0000259" key="2">
    <source>
        <dbReference type="Pfam" id="PF01478"/>
    </source>
</evidence>
<name>A0A2S8SVV1_9BACT</name>
<organism evidence="3 4">
    <name type="scientific">Abditibacterium utsteinense</name>
    <dbReference type="NCBI Taxonomy" id="1960156"/>
    <lineage>
        <taxon>Bacteria</taxon>
        <taxon>Pseudomonadati</taxon>
        <taxon>Abditibacteriota</taxon>
        <taxon>Abditibacteriia</taxon>
        <taxon>Abditibacteriales</taxon>
        <taxon>Abditibacteriaceae</taxon>
        <taxon>Abditibacterium</taxon>
    </lineage>
</organism>
<feature type="transmembrane region" description="Helical" evidence="1">
    <location>
        <begin position="169"/>
        <end position="190"/>
    </location>
</feature>